<reference evidence="8" key="1">
    <citation type="submission" date="2021-01" db="EMBL/GenBank/DDBJ databases">
        <title>Whole genome shotgun sequence of Virgisporangium aliadipatigenens NBRC 105644.</title>
        <authorList>
            <person name="Komaki H."/>
            <person name="Tamura T."/>
        </authorList>
    </citation>
    <scope>NUCLEOTIDE SEQUENCE</scope>
    <source>
        <strain evidence="8">NBRC 105644</strain>
    </source>
</reference>
<evidence type="ECO:0000256" key="3">
    <source>
        <dbReference type="ARBA" id="ARBA00022475"/>
    </source>
</evidence>
<comment type="subcellular location">
    <subcellularLocation>
        <location evidence="1">Cell membrane</location>
        <topology evidence="1">Multi-pass membrane protein</topology>
    </subcellularLocation>
</comment>
<dbReference type="PANTHER" id="PTHR33452">
    <property type="entry name" value="OXIDOREDUCTASE CATD-RELATED"/>
    <property type="match status" value="1"/>
</dbReference>
<keyword evidence="4 7" id="KW-0812">Transmembrane</keyword>
<feature type="transmembrane region" description="Helical" evidence="7">
    <location>
        <begin position="46"/>
        <end position="66"/>
    </location>
</feature>
<dbReference type="EMBL" id="BOPF01000013">
    <property type="protein sequence ID" value="GIJ46928.1"/>
    <property type="molecule type" value="Genomic_DNA"/>
</dbReference>
<protein>
    <submittedName>
        <fullName evidence="8">Integral membrane protein</fullName>
    </submittedName>
</protein>
<keyword evidence="3" id="KW-1003">Cell membrane</keyword>
<comment type="caution">
    <text evidence="8">The sequence shown here is derived from an EMBL/GenBank/DDBJ whole genome shotgun (WGS) entry which is preliminary data.</text>
</comment>
<proteinExistence type="inferred from homology"/>
<dbReference type="PANTHER" id="PTHR33452:SF4">
    <property type="entry name" value="BLL4328 PROTEIN"/>
    <property type="match status" value="1"/>
</dbReference>
<dbReference type="InterPro" id="IPR032808">
    <property type="entry name" value="DoxX"/>
</dbReference>
<evidence type="ECO:0000256" key="7">
    <source>
        <dbReference type="SAM" id="Phobius"/>
    </source>
</evidence>
<sequence>MNLERVTGPVLSLFRIVVGLLFLSHGLASIFGLFGGVRGSGRTVEFATWPSWWAALIQVVGGALVVLGLGTRVAALISSGSMAYAYFVVHQPDGAVPLTNGGEAAAMFCWSFFLVAVLGPGPWALDALLSRARAGSRERAPATA</sequence>
<evidence type="ECO:0000256" key="5">
    <source>
        <dbReference type="ARBA" id="ARBA00022989"/>
    </source>
</evidence>
<feature type="transmembrane region" description="Helical" evidence="7">
    <location>
        <begin position="104"/>
        <end position="129"/>
    </location>
</feature>
<keyword evidence="9" id="KW-1185">Reference proteome</keyword>
<feature type="transmembrane region" description="Helical" evidence="7">
    <location>
        <begin position="12"/>
        <end position="34"/>
    </location>
</feature>
<dbReference type="GO" id="GO:0005886">
    <property type="term" value="C:plasma membrane"/>
    <property type="evidence" value="ECO:0007669"/>
    <property type="project" value="UniProtKB-SubCell"/>
</dbReference>
<dbReference type="RefSeq" id="WP_203900458.1">
    <property type="nucleotide sequence ID" value="NZ_BOPF01000013.1"/>
</dbReference>
<keyword evidence="6 7" id="KW-0472">Membrane</keyword>
<organism evidence="8 9">
    <name type="scientific">Virgisporangium aliadipatigenens</name>
    <dbReference type="NCBI Taxonomy" id="741659"/>
    <lineage>
        <taxon>Bacteria</taxon>
        <taxon>Bacillati</taxon>
        <taxon>Actinomycetota</taxon>
        <taxon>Actinomycetes</taxon>
        <taxon>Micromonosporales</taxon>
        <taxon>Micromonosporaceae</taxon>
        <taxon>Virgisporangium</taxon>
    </lineage>
</organism>
<evidence type="ECO:0000256" key="2">
    <source>
        <dbReference type="ARBA" id="ARBA00006679"/>
    </source>
</evidence>
<dbReference type="InterPro" id="IPR051907">
    <property type="entry name" value="DoxX-like_oxidoreductase"/>
</dbReference>
<comment type="similarity">
    <text evidence="2">Belongs to the DoxX family.</text>
</comment>
<dbReference type="AlphaFoldDB" id="A0A8J3YNI6"/>
<evidence type="ECO:0000256" key="1">
    <source>
        <dbReference type="ARBA" id="ARBA00004651"/>
    </source>
</evidence>
<name>A0A8J3YNI6_9ACTN</name>
<evidence type="ECO:0000256" key="6">
    <source>
        <dbReference type="ARBA" id="ARBA00023136"/>
    </source>
</evidence>
<evidence type="ECO:0000313" key="9">
    <source>
        <dbReference type="Proteomes" id="UP000619260"/>
    </source>
</evidence>
<dbReference type="Pfam" id="PF07681">
    <property type="entry name" value="DoxX"/>
    <property type="match status" value="1"/>
</dbReference>
<gene>
    <name evidence="8" type="ORF">Val02_38140</name>
</gene>
<keyword evidence="5 7" id="KW-1133">Transmembrane helix</keyword>
<dbReference type="Proteomes" id="UP000619260">
    <property type="component" value="Unassembled WGS sequence"/>
</dbReference>
<accession>A0A8J3YNI6</accession>
<feature type="transmembrane region" description="Helical" evidence="7">
    <location>
        <begin position="73"/>
        <end position="92"/>
    </location>
</feature>
<evidence type="ECO:0000313" key="8">
    <source>
        <dbReference type="EMBL" id="GIJ46928.1"/>
    </source>
</evidence>
<evidence type="ECO:0000256" key="4">
    <source>
        <dbReference type="ARBA" id="ARBA00022692"/>
    </source>
</evidence>